<reference evidence="2" key="1">
    <citation type="journal article" date="2019" name="Int. J. Syst. Evol. Microbiol.">
        <title>The Global Catalogue of Microorganisms (GCM) 10K type strain sequencing project: providing services to taxonomists for standard genome sequencing and annotation.</title>
        <authorList>
            <consortium name="The Broad Institute Genomics Platform"/>
            <consortium name="The Broad Institute Genome Sequencing Center for Infectious Disease"/>
            <person name="Wu L."/>
            <person name="Ma J."/>
        </authorList>
    </citation>
    <scope>NUCLEOTIDE SEQUENCE [LARGE SCALE GENOMIC DNA]</scope>
    <source>
        <strain evidence="2">CECT 7798</strain>
    </source>
</reference>
<dbReference type="PANTHER" id="PTHR32305:SF15">
    <property type="entry name" value="PROTEIN RHSA-RELATED"/>
    <property type="match status" value="1"/>
</dbReference>
<name>A0ABV7Y0Q2_9FLAO</name>
<accession>A0ABV7Y0Q2</accession>
<keyword evidence="2" id="KW-1185">Reference proteome</keyword>
<gene>
    <name evidence="1" type="ORF">ACFONJ_16750</name>
</gene>
<evidence type="ECO:0000313" key="1">
    <source>
        <dbReference type="EMBL" id="MFC3757629.1"/>
    </source>
</evidence>
<dbReference type="PRINTS" id="PR00394">
    <property type="entry name" value="RHSPROTEIN"/>
</dbReference>
<dbReference type="InterPro" id="IPR022385">
    <property type="entry name" value="Rhs_assc_core"/>
</dbReference>
<evidence type="ECO:0000313" key="2">
    <source>
        <dbReference type="Proteomes" id="UP001595735"/>
    </source>
</evidence>
<comment type="caution">
    <text evidence="1">The sequence shown here is derived from an EMBL/GenBank/DDBJ whole genome shotgun (WGS) entry which is preliminary data.</text>
</comment>
<protein>
    <submittedName>
        <fullName evidence="1">RHS repeat-associated core domain-containing protein</fullName>
    </submittedName>
</protein>
<dbReference type="Gene3D" id="2.180.10.10">
    <property type="entry name" value="RHS repeat-associated core"/>
    <property type="match status" value="1"/>
</dbReference>
<sequence length="211" mass="23838">MVWERELDVYGSLRKGNNEFVPFLYQGQYVDAETGLAYNRFRYYDNEAGNYISEDPIGLNGGLRLYGYVLDSNVRLDIFGLSAQGGGSYGNTRGLSTGGQVNHMPAFTSYKGSGLGISHYKGPSTWMETADHMKTASWGNYATAKQWRGVQEDLINRGKFGKAMEMDIKDVKRKFGSKYNQGMQEMIDYAKTEGQITSREAARLKRKYTHH</sequence>
<organism evidence="1 2">
    <name type="scientific">Chryseobacterium tructae</name>
    <dbReference type="NCBI Taxonomy" id="1037380"/>
    <lineage>
        <taxon>Bacteria</taxon>
        <taxon>Pseudomonadati</taxon>
        <taxon>Bacteroidota</taxon>
        <taxon>Flavobacteriia</taxon>
        <taxon>Flavobacteriales</taxon>
        <taxon>Weeksellaceae</taxon>
        <taxon>Chryseobacterium group</taxon>
        <taxon>Chryseobacterium</taxon>
    </lineage>
</organism>
<dbReference type="RefSeq" id="WP_290298896.1">
    <property type="nucleotide sequence ID" value="NZ_JAUFQR010000001.1"/>
</dbReference>
<dbReference type="PANTHER" id="PTHR32305">
    <property type="match status" value="1"/>
</dbReference>
<proteinExistence type="predicted"/>
<dbReference type="NCBIfam" id="TIGR03696">
    <property type="entry name" value="Rhs_assc_core"/>
    <property type="match status" value="1"/>
</dbReference>
<dbReference type="InterPro" id="IPR050708">
    <property type="entry name" value="T6SS_VgrG/RHS"/>
</dbReference>
<dbReference type="EMBL" id="JBHRYO010000002">
    <property type="protein sequence ID" value="MFC3757629.1"/>
    <property type="molecule type" value="Genomic_DNA"/>
</dbReference>
<dbReference type="Proteomes" id="UP001595735">
    <property type="component" value="Unassembled WGS sequence"/>
</dbReference>